<keyword evidence="3" id="KW-1185">Reference proteome</keyword>
<evidence type="ECO:0000313" key="2">
    <source>
        <dbReference type="EMBL" id="TNN89291.1"/>
    </source>
</evidence>
<dbReference type="EMBL" id="SRLO01000002">
    <property type="protein sequence ID" value="TNN89291.1"/>
    <property type="molecule type" value="Genomic_DNA"/>
</dbReference>
<dbReference type="Proteomes" id="UP000314294">
    <property type="component" value="Unassembled WGS sequence"/>
</dbReference>
<dbReference type="AlphaFoldDB" id="A0A4Z2JH59"/>
<reference evidence="2 3" key="1">
    <citation type="submission" date="2019-03" db="EMBL/GenBank/DDBJ databases">
        <title>First draft genome of Liparis tanakae, snailfish: a comprehensive survey of snailfish specific genes.</title>
        <authorList>
            <person name="Kim W."/>
            <person name="Song I."/>
            <person name="Jeong J.-H."/>
            <person name="Kim D."/>
            <person name="Kim S."/>
            <person name="Ryu S."/>
            <person name="Song J.Y."/>
            <person name="Lee S.K."/>
        </authorList>
    </citation>
    <scope>NUCLEOTIDE SEQUENCE [LARGE SCALE GENOMIC DNA]</scope>
    <source>
        <tissue evidence="2">Muscle</tissue>
    </source>
</reference>
<evidence type="ECO:0000256" key="1">
    <source>
        <dbReference type="SAM" id="MobiDB-lite"/>
    </source>
</evidence>
<evidence type="ECO:0000313" key="3">
    <source>
        <dbReference type="Proteomes" id="UP000314294"/>
    </source>
</evidence>
<gene>
    <name evidence="2" type="ORF">EYF80_000579</name>
</gene>
<proteinExistence type="predicted"/>
<feature type="compositionally biased region" description="Basic and acidic residues" evidence="1">
    <location>
        <begin position="235"/>
        <end position="254"/>
    </location>
</feature>
<protein>
    <submittedName>
        <fullName evidence="2">Uncharacterized protein</fullName>
    </submittedName>
</protein>
<accession>A0A4Z2JH59</accession>
<feature type="region of interest" description="Disordered" evidence="1">
    <location>
        <begin position="235"/>
        <end position="263"/>
    </location>
</feature>
<organism evidence="2 3">
    <name type="scientific">Liparis tanakae</name>
    <name type="common">Tanaka's snailfish</name>
    <dbReference type="NCBI Taxonomy" id="230148"/>
    <lineage>
        <taxon>Eukaryota</taxon>
        <taxon>Metazoa</taxon>
        <taxon>Chordata</taxon>
        <taxon>Craniata</taxon>
        <taxon>Vertebrata</taxon>
        <taxon>Euteleostomi</taxon>
        <taxon>Actinopterygii</taxon>
        <taxon>Neopterygii</taxon>
        <taxon>Teleostei</taxon>
        <taxon>Neoteleostei</taxon>
        <taxon>Acanthomorphata</taxon>
        <taxon>Eupercaria</taxon>
        <taxon>Perciformes</taxon>
        <taxon>Cottioidei</taxon>
        <taxon>Cottales</taxon>
        <taxon>Liparidae</taxon>
        <taxon>Liparis</taxon>
    </lineage>
</organism>
<sequence>MEKKPIPLALSSGLRLLRASEPDLYGPLSPRSLLWWGFRLLRSQGMKLGAWGLKPFCSPGAGALLSENIVMDDVQQPHSKRKKQKMNRRAPERESFLLFFHQSSPTQSALHRPDLKHDAVCARVDRRPDFAALGQNQLSVSLWGWAMKVPLGLSFLTGLHVAAAEQVGAVHLRRPVERRQEVTVGEVIEHVVDPRVALGRQVALDGLVQQVTAIIQDGAHDPPVEGELDLVETDRRHGQSVDFLPARREERPSEEPQIETAVS</sequence>
<name>A0A4Z2JH59_9TELE</name>
<comment type="caution">
    <text evidence="2">The sequence shown here is derived from an EMBL/GenBank/DDBJ whole genome shotgun (WGS) entry which is preliminary data.</text>
</comment>